<evidence type="ECO:0000313" key="4">
    <source>
        <dbReference type="Proteomes" id="UP000258309"/>
    </source>
</evidence>
<dbReference type="EMBL" id="NCSJ02000098">
    <property type="protein sequence ID" value="RFU30510.1"/>
    <property type="molecule type" value="Genomic_DNA"/>
</dbReference>
<dbReference type="SUPFAM" id="SSF51735">
    <property type="entry name" value="NAD(P)-binding Rossmann-fold domains"/>
    <property type="match status" value="1"/>
</dbReference>
<dbReference type="CDD" id="cd05233">
    <property type="entry name" value="SDR_c"/>
    <property type="match status" value="1"/>
</dbReference>
<keyword evidence="2" id="KW-0560">Oxidoreductase</keyword>
<sequence>MVVHLVAPVTAGSAGLGAVTARLFSQTGMWVVINYNADGIRAQELVLQMRDLSPLPKDEKNFHVIQADLAKRDDIRRLVDQTVAFMGKLDVVFSNGGWTRFRNIEDLDDNVLEED</sequence>
<evidence type="ECO:0000256" key="1">
    <source>
        <dbReference type="ARBA" id="ARBA00006484"/>
    </source>
</evidence>
<reference evidence="3 4" key="1">
    <citation type="submission" date="2018-05" db="EMBL/GenBank/DDBJ databases">
        <title>Draft genome sequence of Scytalidium lignicola DSM 105466, a ubiquitous saprotrophic fungus.</title>
        <authorList>
            <person name="Buettner E."/>
            <person name="Gebauer A.M."/>
            <person name="Hofrichter M."/>
            <person name="Liers C."/>
            <person name="Kellner H."/>
        </authorList>
    </citation>
    <scope>NUCLEOTIDE SEQUENCE [LARGE SCALE GENOMIC DNA]</scope>
    <source>
        <strain evidence="3 4">DSM 105466</strain>
    </source>
</reference>
<keyword evidence="4" id="KW-1185">Reference proteome</keyword>
<gene>
    <name evidence="3" type="ORF">B7463_g5836</name>
</gene>
<dbReference type="PANTHER" id="PTHR43639:SF1">
    <property type="entry name" value="SHORT-CHAIN DEHYDROGENASE_REDUCTASE FAMILY PROTEIN"/>
    <property type="match status" value="1"/>
</dbReference>
<feature type="non-terminal residue" evidence="3">
    <location>
        <position position="1"/>
    </location>
</feature>
<dbReference type="AlphaFoldDB" id="A0A3E2HAW1"/>
<dbReference type="STRING" id="5539.A0A3E2HAW1"/>
<evidence type="ECO:0000313" key="3">
    <source>
        <dbReference type="EMBL" id="RFU30510.1"/>
    </source>
</evidence>
<dbReference type="Pfam" id="PF00106">
    <property type="entry name" value="adh_short"/>
    <property type="match status" value="1"/>
</dbReference>
<organism evidence="3 4">
    <name type="scientific">Scytalidium lignicola</name>
    <name type="common">Hyphomycete</name>
    <dbReference type="NCBI Taxonomy" id="5539"/>
    <lineage>
        <taxon>Eukaryota</taxon>
        <taxon>Fungi</taxon>
        <taxon>Dikarya</taxon>
        <taxon>Ascomycota</taxon>
        <taxon>Pezizomycotina</taxon>
        <taxon>Leotiomycetes</taxon>
        <taxon>Leotiomycetes incertae sedis</taxon>
        <taxon>Scytalidium</taxon>
    </lineage>
</organism>
<comment type="caution">
    <text evidence="3">The sequence shown here is derived from an EMBL/GenBank/DDBJ whole genome shotgun (WGS) entry which is preliminary data.</text>
</comment>
<protein>
    <submittedName>
        <fullName evidence="3">Uncharacterized protein</fullName>
    </submittedName>
</protein>
<dbReference type="Proteomes" id="UP000258309">
    <property type="component" value="Unassembled WGS sequence"/>
</dbReference>
<dbReference type="InterPro" id="IPR002347">
    <property type="entry name" value="SDR_fam"/>
</dbReference>
<evidence type="ECO:0000256" key="2">
    <source>
        <dbReference type="ARBA" id="ARBA00023002"/>
    </source>
</evidence>
<accession>A0A3E2HAW1</accession>
<dbReference type="InterPro" id="IPR036291">
    <property type="entry name" value="NAD(P)-bd_dom_sf"/>
</dbReference>
<proteinExistence type="inferred from homology"/>
<comment type="similarity">
    <text evidence="1">Belongs to the short-chain dehydrogenases/reductases (SDR) family.</text>
</comment>
<dbReference type="OrthoDB" id="37659at2759"/>
<dbReference type="PANTHER" id="PTHR43639">
    <property type="entry name" value="OXIDOREDUCTASE, SHORT-CHAIN DEHYDROGENASE/REDUCTASE FAMILY (AFU_ORTHOLOGUE AFUA_5G02870)"/>
    <property type="match status" value="1"/>
</dbReference>
<feature type="non-terminal residue" evidence="3">
    <location>
        <position position="115"/>
    </location>
</feature>
<dbReference type="GO" id="GO:0016491">
    <property type="term" value="F:oxidoreductase activity"/>
    <property type="evidence" value="ECO:0007669"/>
    <property type="project" value="UniProtKB-KW"/>
</dbReference>
<dbReference type="Gene3D" id="3.40.50.720">
    <property type="entry name" value="NAD(P)-binding Rossmann-like Domain"/>
    <property type="match status" value="1"/>
</dbReference>
<name>A0A3E2HAW1_SCYLI</name>
<dbReference type="PRINTS" id="PR00081">
    <property type="entry name" value="GDHRDH"/>
</dbReference>